<keyword evidence="8" id="KW-0406">Ion transport</keyword>
<keyword evidence="7" id="KW-1133">Transmembrane helix</keyword>
<proteinExistence type="inferred from homology"/>
<evidence type="ECO:0000256" key="7">
    <source>
        <dbReference type="ARBA" id="ARBA00022989"/>
    </source>
</evidence>
<feature type="region of interest" description="Disordered" evidence="11">
    <location>
        <begin position="131"/>
        <end position="155"/>
    </location>
</feature>
<evidence type="ECO:0000256" key="5">
    <source>
        <dbReference type="ARBA" id="ARBA00022692"/>
    </source>
</evidence>
<evidence type="ECO:0000256" key="1">
    <source>
        <dbReference type="ARBA" id="ARBA00004651"/>
    </source>
</evidence>
<keyword evidence="3" id="KW-0813">Transport</keyword>
<evidence type="ECO:0000256" key="2">
    <source>
        <dbReference type="ARBA" id="ARBA00006513"/>
    </source>
</evidence>
<sequence>MLARFGLMHLLATNLCVWVRTIAYEAVETSVTNTTWDHASPIINAYFKEQSWNYTIEQTASQQNNEWTDDCNVTSSILELERQIAPYLYPLTIEYCLISAGIMYMIWSNISKMELAGTHIGASVYLARRRRHAHETRSPRPDPATTATATTTRASSSGIFRGSALEGLHVKIRDYAYKGDQHIEVPTCKNPRLCYKGDQHLEGLSVRPLDDAYEEHQH</sequence>
<evidence type="ECO:0000313" key="14">
    <source>
        <dbReference type="RefSeq" id="XP_014679782.1"/>
    </source>
</evidence>
<accession>A0ABM1F5R1</accession>
<evidence type="ECO:0000256" key="6">
    <source>
        <dbReference type="ARBA" id="ARBA00022781"/>
    </source>
</evidence>
<dbReference type="Proteomes" id="UP000695022">
    <property type="component" value="Unplaced"/>
</dbReference>
<feature type="signal peptide" evidence="12">
    <location>
        <begin position="1"/>
        <end position="23"/>
    </location>
</feature>
<comment type="similarity">
    <text evidence="2">Belongs to the otopetrin family.</text>
</comment>
<gene>
    <name evidence="14" type="primary">LOC106819697</name>
</gene>
<dbReference type="PANTHER" id="PTHR21522">
    <property type="entry name" value="PROTON CHANNEL OTOP"/>
    <property type="match status" value="1"/>
</dbReference>
<protein>
    <submittedName>
        <fullName evidence="14">Uncharacterized protein LOC106819697</fullName>
    </submittedName>
</protein>
<keyword evidence="12" id="KW-0732">Signal</keyword>
<dbReference type="RefSeq" id="XP_014679782.1">
    <property type="nucleotide sequence ID" value="XM_014824296.1"/>
</dbReference>
<keyword evidence="5" id="KW-0812">Transmembrane</keyword>
<evidence type="ECO:0000256" key="3">
    <source>
        <dbReference type="ARBA" id="ARBA00022448"/>
    </source>
</evidence>
<name>A0ABM1F5R1_PRICU</name>
<feature type="compositionally biased region" description="Low complexity" evidence="11">
    <location>
        <begin position="143"/>
        <end position="155"/>
    </location>
</feature>
<evidence type="ECO:0000256" key="4">
    <source>
        <dbReference type="ARBA" id="ARBA00022475"/>
    </source>
</evidence>
<evidence type="ECO:0000313" key="13">
    <source>
        <dbReference type="Proteomes" id="UP000695022"/>
    </source>
</evidence>
<reference evidence="14" key="1">
    <citation type="submission" date="2025-08" db="UniProtKB">
        <authorList>
            <consortium name="RefSeq"/>
        </authorList>
    </citation>
    <scope>IDENTIFICATION</scope>
</reference>
<keyword evidence="6" id="KW-0375">Hydrogen ion transport</keyword>
<evidence type="ECO:0000256" key="11">
    <source>
        <dbReference type="SAM" id="MobiDB-lite"/>
    </source>
</evidence>
<evidence type="ECO:0000256" key="8">
    <source>
        <dbReference type="ARBA" id="ARBA00023065"/>
    </source>
</evidence>
<evidence type="ECO:0000256" key="10">
    <source>
        <dbReference type="ARBA" id="ARBA00023303"/>
    </source>
</evidence>
<evidence type="ECO:0000256" key="12">
    <source>
        <dbReference type="SAM" id="SignalP"/>
    </source>
</evidence>
<feature type="chain" id="PRO_5047511916" evidence="12">
    <location>
        <begin position="24"/>
        <end position="218"/>
    </location>
</feature>
<evidence type="ECO:0000256" key="9">
    <source>
        <dbReference type="ARBA" id="ARBA00023136"/>
    </source>
</evidence>
<keyword evidence="4" id="KW-1003">Cell membrane</keyword>
<organism evidence="13 14">
    <name type="scientific">Priapulus caudatus</name>
    <name type="common">Priapulid worm</name>
    <dbReference type="NCBI Taxonomy" id="37621"/>
    <lineage>
        <taxon>Eukaryota</taxon>
        <taxon>Metazoa</taxon>
        <taxon>Ecdysozoa</taxon>
        <taxon>Scalidophora</taxon>
        <taxon>Priapulida</taxon>
        <taxon>Priapulimorpha</taxon>
        <taxon>Priapulimorphida</taxon>
        <taxon>Priapulidae</taxon>
        <taxon>Priapulus</taxon>
    </lineage>
</organism>
<keyword evidence="9" id="KW-0472">Membrane</keyword>
<dbReference type="Pfam" id="PF03189">
    <property type="entry name" value="Otopetrin"/>
    <property type="match status" value="1"/>
</dbReference>
<dbReference type="InterPro" id="IPR004878">
    <property type="entry name" value="Otopetrin"/>
</dbReference>
<keyword evidence="10" id="KW-0407">Ion channel</keyword>
<dbReference type="PANTHER" id="PTHR21522:SF32">
    <property type="entry name" value="OTOPETRIN-2"/>
    <property type="match status" value="1"/>
</dbReference>
<dbReference type="GeneID" id="106819697"/>
<comment type="subcellular location">
    <subcellularLocation>
        <location evidence="1">Cell membrane</location>
        <topology evidence="1">Multi-pass membrane protein</topology>
    </subcellularLocation>
</comment>
<keyword evidence="13" id="KW-1185">Reference proteome</keyword>